<dbReference type="InterPro" id="IPR018247">
    <property type="entry name" value="EF_Hand_1_Ca_BS"/>
</dbReference>
<feature type="compositionally biased region" description="Low complexity" evidence="1">
    <location>
        <begin position="385"/>
        <end position="404"/>
    </location>
</feature>
<evidence type="ECO:0000256" key="1">
    <source>
        <dbReference type="SAM" id="MobiDB-lite"/>
    </source>
</evidence>
<feature type="chain" id="PRO_5002539574" evidence="2">
    <location>
        <begin position="33"/>
        <end position="456"/>
    </location>
</feature>
<dbReference type="Gene3D" id="2.60.40.3440">
    <property type="match status" value="1"/>
</dbReference>
<dbReference type="EMBL" id="LCNV01000020">
    <property type="protein sequence ID" value="KKU63607.1"/>
    <property type="molecule type" value="Genomic_DNA"/>
</dbReference>
<evidence type="ECO:0000313" key="4">
    <source>
        <dbReference type="Proteomes" id="UP000034364"/>
    </source>
</evidence>
<dbReference type="InterPro" id="IPR017853">
    <property type="entry name" value="GH"/>
</dbReference>
<dbReference type="PROSITE" id="PS00018">
    <property type="entry name" value="EF_HAND_1"/>
    <property type="match status" value="1"/>
</dbReference>
<dbReference type="AlphaFoldDB" id="A0A0G1S2Q6"/>
<dbReference type="GO" id="GO:0000272">
    <property type="term" value="P:polysaccharide catabolic process"/>
    <property type="evidence" value="ECO:0007669"/>
    <property type="project" value="InterPro"/>
</dbReference>
<evidence type="ECO:0000256" key="2">
    <source>
        <dbReference type="SAM" id="SignalP"/>
    </source>
</evidence>
<dbReference type="InterPro" id="IPR036439">
    <property type="entry name" value="Dockerin_dom_sf"/>
</dbReference>
<comment type="caution">
    <text evidence="3">The sequence shown here is derived from an EMBL/GenBank/DDBJ whole genome shotgun (WGS) entry which is preliminary data.</text>
</comment>
<organism evidence="3 4">
    <name type="scientific">Candidatus Amesbacteria bacterium GW2011_GWA1_47_16</name>
    <dbReference type="NCBI Taxonomy" id="1618353"/>
    <lineage>
        <taxon>Bacteria</taxon>
        <taxon>Candidatus Amesiibacteriota</taxon>
    </lineage>
</organism>
<proteinExistence type="predicted"/>
<feature type="signal peptide" evidence="2">
    <location>
        <begin position="1"/>
        <end position="32"/>
    </location>
</feature>
<sequence length="456" mass="48405">MGAKLWNLTKSVLLVFVFTGVVFMSASSPVNAESTVGVLPHATDFLSLPACGNNCGTTYLPTATASQRSTYISQLKSRGYTHVYLSVTASSFNFYSNASGFNSLLTELNNAGIKAVIWLTSDTGTWKDKTVSAIKTDLSNFIPQIDAKVNSYVVGLEANEYWTSTEIQDIGNHMDSLTSKALAAHQTPGKWDYCFQGWCDYMVLQTNSPTQSSTTTQVNQKVLDARAALGKPVVVGEYHKPDESTSITLGNAGLEACAAGFGNGGTVSKIIWPNGVGCGTGPTSTPTPTGLTNKAPSVSNGIYTTTMGKPVDVIFTYDDPDGPGPYTFSITTQPLHGTVTGAATDNDWVYTPAAGYTGTDLFKWRVNDGKTYSLAATINITINTGPTPTKTPTKTPTPATAKPGDANGDNLVNGLDYLIWLSHYGQTAIGAVNGDFNNDSAVNGLDYLIWLNNYGT</sequence>
<dbReference type="SUPFAM" id="SSF51445">
    <property type="entry name" value="(Trans)glycosidases"/>
    <property type="match status" value="1"/>
</dbReference>
<reference evidence="3 4" key="1">
    <citation type="journal article" date="2015" name="Nature">
        <title>rRNA introns, odd ribosomes, and small enigmatic genomes across a large radiation of phyla.</title>
        <authorList>
            <person name="Brown C.T."/>
            <person name="Hug L.A."/>
            <person name="Thomas B.C."/>
            <person name="Sharon I."/>
            <person name="Castelle C.J."/>
            <person name="Singh A."/>
            <person name="Wilkins M.J."/>
            <person name="Williams K.H."/>
            <person name="Banfield J.F."/>
        </authorList>
    </citation>
    <scope>NUCLEOTIDE SEQUENCE [LARGE SCALE GENOMIC DNA]</scope>
</reference>
<dbReference type="SUPFAM" id="SSF63446">
    <property type="entry name" value="Type I dockerin domain"/>
    <property type="match status" value="1"/>
</dbReference>
<dbReference type="Gene3D" id="1.10.1330.10">
    <property type="entry name" value="Dockerin domain"/>
    <property type="match status" value="1"/>
</dbReference>
<evidence type="ECO:0000313" key="3">
    <source>
        <dbReference type="EMBL" id="KKU63607.1"/>
    </source>
</evidence>
<keyword evidence="2" id="KW-0732">Signal</keyword>
<feature type="region of interest" description="Disordered" evidence="1">
    <location>
        <begin position="385"/>
        <end position="406"/>
    </location>
</feature>
<gene>
    <name evidence="3" type="ORF">UX87_C0020G0004</name>
</gene>
<accession>A0A0G1S2Q6</accession>
<name>A0A0G1S2Q6_9BACT</name>
<protein>
    <submittedName>
        <fullName evidence="3">Outer membrane adhesin like protein</fullName>
    </submittedName>
</protein>
<dbReference type="Pfam" id="PF17963">
    <property type="entry name" value="Big_9"/>
    <property type="match status" value="1"/>
</dbReference>
<dbReference type="PATRIC" id="fig|1618353.3.peg.713"/>
<dbReference type="Proteomes" id="UP000034364">
    <property type="component" value="Unassembled WGS sequence"/>
</dbReference>